<dbReference type="STRING" id="985054.SAMN05444358_1011853"/>
<dbReference type="RefSeq" id="WP_143030535.1">
    <property type="nucleotide sequence ID" value="NZ_FNNP01000001.1"/>
</dbReference>
<dbReference type="Proteomes" id="UP000183400">
    <property type="component" value="Unassembled WGS sequence"/>
</dbReference>
<feature type="coiled-coil region" evidence="1">
    <location>
        <begin position="142"/>
        <end position="176"/>
    </location>
</feature>
<reference evidence="4" key="1">
    <citation type="submission" date="2016-10" db="EMBL/GenBank/DDBJ databases">
        <authorList>
            <person name="Varghese N."/>
            <person name="Submissions S."/>
        </authorList>
    </citation>
    <scope>NUCLEOTIDE SEQUENCE [LARGE SCALE GENOMIC DNA]</scope>
    <source>
        <strain evidence="4">DSM 27839</strain>
    </source>
</reference>
<evidence type="ECO:0000256" key="1">
    <source>
        <dbReference type="SAM" id="Coils"/>
    </source>
</evidence>
<keyword evidence="2" id="KW-0812">Transmembrane</keyword>
<dbReference type="AlphaFoldDB" id="A0A1H2WNQ0"/>
<accession>A0A1H2WNQ0</accession>
<feature type="transmembrane region" description="Helical" evidence="2">
    <location>
        <begin position="290"/>
        <end position="312"/>
    </location>
</feature>
<dbReference type="EMBL" id="FNNP01000001">
    <property type="protein sequence ID" value="SDW82165.1"/>
    <property type="molecule type" value="Genomic_DNA"/>
</dbReference>
<name>A0A1H2WNQ0_9RHOB</name>
<organism evidence="3 4">
    <name type="scientific">Ruegeria halocynthiae</name>
    <dbReference type="NCBI Taxonomy" id="985054"/>
    <lineage>
        <taxon>Bacteria</taxon>
        <taxon>Pseudomonadati</taxon>
        <taxon>Pseudomonadota</taxon>
        <taxon>Alphaproteobacteria</taxon>
        <taxon>Rhodobacterales</taxon>
        <taxon>Roseobacteraceae</taxon>
        <taxon>Ruegeria</taxon>
    </lineage>
</organism>
<feature type="coiled-coil region" evidence="1">
    <location>
        <begin position="14"/>
        <end position="41"/>
    </location>
</feature>
<keyword evidence="2" id="KW-1133">Transmembrane helix</keyword>
<proteinExistence type="predicted"/>
<dbReference type="OrthoDB" id="1431451at2"/>
<evidence type="ECO:0000256" key="2">
    <source>
        <dbReference type="SAM" id="Phobius"/>
    </source>
</evidence>
<keyword evidence="2" id="KW-0472">Membrane</keyword>
<feature type="transmembrane region" description="Helical" evidence="2">
    <location>
        <begin position="324"/>
        <end position="344"/>
    </location>
</feature>
<sequence length="433" mass="49383">MSRWSNEFENHPLHETLRQSAEFIEVEVENTELEFDEERHRLTKVLGNLQDTVTGLDDEFFPKALLDQINQHLRHGNFFQQLQAYMSSPQITHLQTANNHITQYAPQIYQLAAMSRLPEPQKVIKHAEKAYRSFSASMDGFIKQTEEKLEETAETHSELENKANDLGDQLDSLSTNAETKFSEWQSDFTEKQTARAEEHSEAQIERDTKFEELLSEWRKSADTQHIELGKSQAEKLTTLLERFTKQGETALADVNAKHQAVLEIHKLVGRDSVAGGYQKSAGEEKKEADLWRWISMGSLGAAIVWLAFKYWVGFEPTDSGTLNWANIITASSLTAILLVTAGYASRQSKMHRDNEKQMRSFALETKALDPFIANLEEKDQKEIKAELIKRMFGQQHIQISGRLNRIDDGTVKTLAERIADKASQALIRSSDKS</sequence>
<keyword evidence="1" id="KW-0175">Coiled coil</keyword>
<evidence type="ECO:0000313" key="3">
    <source>
        <dbReference type="EMBL" id="SDW82165.1"/>
    </source>
</evidence>
<protein>
    <submittedName>
        <fullName evidence="3">Uncharacterized protein</fullName>
    </submittedName>
</protein>
<gene>
    <name evidence="3" type="ORF">SAMN05444358_1011853</name>
</gene>
<evidence type="ECO:0000313" key="4">
    <source>
        <dbReference type="Proteomes" id="UP000183400"/>
    </source>
</evidence>
<keyword evidence="4" id="KW-1185">Reference proteome</keyword>